<protein>
    <submittedName>
        <fullName evidence="2">Uncharacterized protein</fullName>
    </submittedName>
</protein>
<sequence length="104" mass="12214">MDDLLIKKRLINAGFTTKEINFIAYWAEKEQLTIIEIIKDLRARFIGGIFIRLLVTTFCAWCFFKGDYNMVVIGIPLIFSFIMAEVFFPCKLGFKTFSKYKHIK</sequence>
<keyword evidence="1" id="KW-1133">Transmembrane helix</keyword>
<evidence type="ECO:0000313" key="2">
    <source>
        <dbReference type="EMBL" id="SOD59516.1"/>
    </source>
</evidence>
<feature type="transmembrane region" description="Helical" evidence="1">
    <location>
        <begin position="70"/>
        <end position="94"/>
    </location>
</feature>
<keyword evidence="3" id="KW-1185">Reference proteome</keyword>
<dbReference type="EMBL" id="OCMY01000002">
    <property type="protein sequence ID" value="SOD59516.1"/>
    <property type="molecule type" value="Genomic_DNA"/>
</dbReference>
<keyword evidence="1" id="KW-0472">Membrane</keyword>
<evidence type="ECO:0000256" key="1">
    <source>
        <dbReference type="SAM" id="Phobius"/>
    </source>
</evidence>
<accession>A0A286DLJ1</accession>
<keyword evidence="1" id="KW-0812">Transmembrane</keyword>
<dbReference type="OrthoDB" id="6545106at2"/>
<reference evidence="3" key="1">
    <citation type="submission" date="2017-09" db="EMBL/GenBank/DDBJ databases">
        <authorList>
            <person name="Varghese N."/>
            <person name="Submissions S."/>
        </authorList>
    </citation>
    <scope>NUCLEOTIDE SEQUENCE [LARGE SCALE GENOMIC DNA]</scope>
    <source>
        <strain evidence="3">JKS000234</strain>
    </source>
</reference>
<dbReference type="Proteomes" id="UP000219271">
    <property type="component" value="Unassembled WGS sequence"/>
</dbReference>
<evidence type="ECO:0000313" key="3">
    <source>
        <dbReference type="Proteomes" id="UP000219271"/>
    </source>
</evidence>
<dbReference type="RefSeq" id="WP_141400275.1">
    <property type="nucleotide sequence ID" value="NZ_OCMY01000002.1"/>
</dbReference>
<dbReference type="AlphaFoldDB" id="A0A286DLJ1"/>
<organism evidence="2 3">
    <name type="scientific">Candidatus Pantoea floridensis</name>
    <dbReference type="NCBI Taxonomy" id="1938870"/>
    <lineage>
        <taxon>Bacteria</taxon>
        <taxon>Pseudomonadati</taxon>
        <taxon>Pseudomonadota</taxon>
        <taxon>Gammaproteobacteria</taxon>
        <taxon>Enterobacterales</taxon>
        <taxon>Erwiniaceae</taxon>
        <taxon>Pantoea</taxon>
    </lineage>
</organism>
<proteinExistence type="predicted"/>
<name>A0A286DLJ1_9GAMM</name>
<gene>
    <name evidence="2" type="ORF">SAMN06273570_4307</name>
</gene>
<feature type="transmembrane region" description="Helical" evidence="1">
    <location>
        <begin position="45"/>
        <end position="64"/>
    </location>
</feature>